<dbReference type="Proteomes" id="UP000032430">
    <property type="component" value="Chromosome I"/>
</dbReference>
<keyword evidence="2" id="KW-0732">Signal</keyword>
<name>A0A098G2B3_9GAMM</name>
<dbReference type="KEGG" id="lfa:LFA_0676"/>
<feature type="compositionally biased region" description="Gly residues" evidence="1">
    <location>
        <begin position="37"/>
        <end position="57"/>
    </location>
</feature>
<sequence>MSMCKMLRILVALIAIAGVSSLLSSCVTPSNTDERGYGGTGGHGGGHGGGVGGGSGR</sequence>
<reference evidence="4" key="1">
    <citation type="submission" date="2014-09" db="EMBL/GenBank/DDBJ databases">
        <authorList>
            <person name="Gomez-Valero L."/>
        </authorList>
    </citation>
    <scope>NUCLEOTIDE SEQUENCE [LARGE SCALE GENOMIC DNA]</scope>
    <source>
        <strain evidence="4">ATCC700992</strain>
    </source>
</reference>
<organism evidence="3 4">
    <name type="scientific">Legionella fallonii LLAP-10</name>
    <dbReference type="NCBI Taxonomy" id="1212491"/>
    <lineage>
        <taxon>Bacteria</taxon>
        <taxon>Pseudomonadati</taxon>
        <taxon>Pseudomonadota</taxon>
        <taxon>Gammaproteobacteria</taxon>
        <taxon>Legionellales</taxon>
        <taxon>Legionellaceae</taxon>
        <taxon>Legionella</taxon>
    </lineage>
</organism>
<dbReference type="PROSITE" id="PS51257">
    <property type="entry name" value="PROKAR_LIPOPROTEIN"/>
    <property type="match status" value="1"/>
</dbReference>
<feature type="region of interest" description="Disordered" evidence="1">
    <location>
        <begin position="33"/>
        <end position="57"/>
    </location>
</feature>
<feature type="chain" id="PRO_5001935403" description="Lipoprotein" evidence="2">
    <location>
        <begin position="18"/>
        <end position="57"/>
    </location>
</feature>
<evidence type="ECO:0008006" key="5">
    <source>
        <dbReference type="Google" id="ProtNLM"/>
    </source>
</evidence>
<gene>
    <name evidence="3" type="ORF">LFA_0676</name>
</gene>
<feature type="signal peptide" evidence="2">
    <location>
        <begin position="1"/>
        <end position="17"/>
    </location>
</feature>
<evidence type="ECO:0000313" key="4">
    <source>
        <dbReference type="Proteomes" id="UP000032430"/>
    </source>
</evidence>
<evidence type="ECO:0000256" key="1">
    <source>
        <dbReference type="SAM" id="MobiDB-lite"/>
    </source>
</evidence>
<accession>A0A098G2B3</accession>
<dbReference type="RefSeq" id="WP_157010262.1">
    <property type="nucleotide sequence ID" value="NZ_LN614827.1"/>
</dbReference>
<keyword evidence="4" id="KW-1185">Reference proteome</keyword>
<proteinExistence type="predicted"/>
<dbReference type="AlphaFoldDB" id="A0A098G2B3"/>
<dbReference type="STRING" id="1212491.LFA_0676"/>
<protein>
    <recommendedName>
        <fullName evidence="5">Lipoprotein</fullName>
    </recommendedName>
</protein>
<evidence type="ECO:0000256" key="2">
    <source>
        <dbReference type="SAM" id="SignalP"/>
    </source>
</evidence>
<dbReference type="EMBL" id="LN614827">
    <property type="protein sequence ID" value="CEG56126.1"/>
    <property type="molecule type" value="Genomic_DNA"/>
</dbReference>
<evidence type="ECO:0000313" key="3">
    <source>
        <dbReference type="EMBL" id="CEG56126.1"/>
    </source>
</evidence>
<dbReference type="HOGENOM" id="CLU_2991144_0_0_6"/>